<dbReference type="InterPro" id="IPR015813">
    <property type="entry name" value="Pyrv/PenolPyrv_kinase-like_dom"/>
</dbReference>
<sequence length="268" mass="28147">MAPEMLANTFKSALKDGQQQIGLWLAMADPYSAEICAGSGFDWLLLDGEHSPLDLRTMLAQLQSVAPYPAHAVVRPPIGDPVLIKQMLDIGAQSLLIPMVETPQQAEMLVRATRYPPQGFRGVGAGIARAARWGRLDTYMDHANGEVCLLLQVETRAGLDNLEAIAATEGVDGVFLGAADLSASLGHPGQPQHPEVVDAMEKAIAIILGCGKAPGLLATDEAVATGYLALGARFVAVGVDALLLVKATQDLARRFKGGAPSATTASPY</sequence>
<dbReference type="Proteomes" id="UP001241747">
    <property type="component" value="Unassembled WGS sequence"/>
</dbReference>
<dbReference type="RefSeq" id="WP_237347042.1">
    <property type="nucleotide sequence ID" value="NZ_JABWGX010000027.1"/>
</dbReference>
<dbReference type="PANTHER" id="PTHR30502">
    <property type="entry name" value="2-KETO-3-DEOXY-L-RHAMNONATE ALDOLASE"/>
    <property type="match status" value="1"/>
</dbReference>
<accession>A0ABU0LFE8</accession>
<dbReference type="EMBL" id="JAUSVY010000005">
    <property type="protein sequence ID" value="MDQ0505838.1"/>
    <property type="molecule type" value="Genomic_DNA"/>
</dbReference>
<dbReference type="EC" id="4.1.2.52" evidence="5"/>
<evidence type="ECO:0000313" key="6">
    <source>
        <dbReference type="Proteomes" id="UP001241747"/>
    </source>
</evidence>
<keyword evidence="6" id="KW-1185">Reference proteome</keyword>
<keyword evidence="3 5" id="KW-0456">Lyase</keyword>
<dbReference type="InterPro" id="IPR050251">
    <property type="entry name" value="HpcH-HpaI_aldolase"/>
</dbReference>
<evidence type="ECO:0000313" key="5">
    <source>
        <dbReference type="EMBL" id="MDQ0505838.1"/>
    </source>
</evidence>
<evidence type="ECO:0000256" key="1">
    <source>
        <dbReference type="ARBA" id="ARBA00005568"/>
    </source>
</evidence>
<proteinExistence type="inferred from homology"/>
<dbReference type="InterPro" id="IPR012689">
    <property type="entry name" value="HpaI"/>
</dbReference>
<dbReference type="Gene3D" id="3.20.20.60">
    <property type="entry name" value="Phosphoenolpyruvate-binding domains"/>
    <property type="match status" value="1"/>
</dbReference>
<gene>
    <name evidence="5" type="ORF">QOZ94_002638</name>
</gene>
<feature type="domain" description="HpcH/HpaI aldolase/citrate lyase" evidence="4">
    <location>
        <begin position="20"/>
        <end position="246"/>
    </location>
</feature>
<organism evidence="5 6">
    <name type="scientific">Xanthobacter agilis</name>
    <dbReference type="NCBI Taxonomy" id="47492"/>
    <lineage>
        <taxon>Bacteria</taxon>
        <taxon>Pseudomonadati</taxon>
        <taxon>Pseudomonadota</taxon>
        <taxon>Alphaproteobacteria</taxon>
        <taxon>Hyphomicrobiales</taxon>
        <taxon>Xanthobacteraceae</taxon>
        <taxon>Xanthobacter</taxon>
    </lineage>
</organism>
<evidence type="ECO:0000259" key="4">
    <source>
        <dbReference type="Pfam" id="PF03328"/>
    </source>
</evidence>
<evidence type="ECO:0000256" key="3">
    <source>
        <dbReference type="ARBA" id="ARBA00023239"/>
    </source>
</evidence>
<reference evidence="5 6" key="1">
    <citation type="submission" date="2023-07" db="EMBL/GenBank/DDBJ databases">
        <title>Genomic Encyclopedia of Type Strains, Phase IV (KMG-IV): sequencing the most valuable type-strain genomes for metagenomic binning, comparative biology and taxonomic classification.</title>
        <authorList>
            <person name="Goeker M."/>
        </authorList>
    </citation>
    <scope>NUCLEOTIDE SEQUENCE [LARGE SCALE GENOMIC DNA]</scope>
    <source>
        <strain evidence="5 6">DSM 3770</strain>
    </source>
</reference>
<dbReference type="PANTHER" id="PTHR30502:SF0">
    <property type="entry name" value="PHOSPHOENOLPYRUVATE CARBOXYLASE FAMILY PROTEIN"/>
    <property type="match status" value="1"/>
</dbReference>
<evidence type="ECO:0000256" key="2">
    <source>
        <dbReference type="ARBA" id="ARBA00022723"/>
    </source>
</evidence>
<dbReference type="Pfam" id="PF03328">
    <property type="entry name" value="HpcH_HpaI"/>
    <property type="match status" value="1"/>
</dbReference>
<keyword evidence="2" id="KW-0479">Metal-binding</keyword>
<protein>
    <submittedName>
        <fullName evidence="5">4-hydroxy-2-oxoheptanedioate aldolase</fullName>
        <ecNumber evidence="5">4.1.2.52</ecNumber>
    </submittedName>
</protein>
<comment type="caution">
    <text evidence="5">The sequence shown here is derived from an EMBL/GenBank/DDBJ whole genome shotgun (WGS) entry which is preliminary data.</text>
</comment>
<dbReference type="GO" id="GO:0016829">
    <property type="term" value="F:lyase activity"/>
    <property type="evidence" value="ECO:0007669"/>
    <property type="project" value="UniProtKB-KW"/>
</dbReference>
<comment type="similarity">
    <text evidence="1">Belongs to the HpcH/HpaI aldolase family.</text>
</comment>
<dbReference type="SUPFAM" id="SSF51621">
    <property type="entry name" value="Phosphoenolpyruvate/pyruvate domain"/>
    <property type="match status" value="1"/>
</dbReference>
<dbReference type="NCBIfam" id="TIGR02311">
    <property type="entry name" value="HpaI"/>
    <property type="match status" value="1"/>
</dbReference>
<dbReference type="InterPro" id="IPR005000">
    <property type="entry name" value="Aldolase/citrate-lyase_domain"/>
</dbReference>
<name>A0ABU0LFE8_XANAG</name>
<dbReference type="InterPro" id="IPR040442">
    <property type="entry name" value="Pyrv_kinase-like_dom_sf"/>
</dbReference>